<accession>A0A0E9TZ76</accession>
<evidence type="ECO:0000313" key="1">
    <source>
        <dbReference type="EMBL" id="JAH58772.1"/>
    </source>
</evidence>
<protein>
    <submittedName>
        <fullName evidence="1">Uncharacterized protein</fullName>
    </submittedName>
</protein>
<reference evidence="1" key="1">
    <citation type="submission" date="2014-11" db="EMBL/GenBank/DDBJ databases">
        <authorList>
            <person name="Amaro Gonzalez C."/>
        </authorList>
    </citation>
    <scope>NUCLEOTIDE SEQUENCE</scope>
</reference>
<organism evidence="1">
    <name type="scientific">Anguilla anguilla</name>
    <name type="common">European freshwater eel</name>
    <name type="synonym">Muraena anguilla</name>
    <dbReference type="NCBI Taxonomy" id="7936"/>
    <lineage>
        <taxon>Eukaryota</taxon>
        <taxon>Metazoa</taxon>
        <taxon>Chordata</taxon>
        <taxon>Craniata</taxon>
        <taxon>Vertebrata</taxon>
        <taxon>Euteleostomi</taxon>
        <taxon>Actinopterygii</taxon>
        <taxon>Neopterygii</taxon>
        <taxon>Teleostei</taxon>
        <taxon>Anguilliformes</taxon>
        <taxon>Anguillidae</taxon>
        <taxon>Anguilla</taxon>
    </lineage>
</organism>
<proteinExistence type="predicted"/>
<reference evidence="1" key="2">
    <citation type="journal article" date="2015" name="Fish Shellfish Immunol.">
        <title>Early steps in the European eel (Anguilla anguilla)-Vibrio vulnificus interaction in the gills: Role of the RtxA13 toxin.</title>
        <authorList>
            <person name="Callol A."/>
            <person name="Pajuelo D."/>
            <person name="Ebbesson L."/>
            <person name="Teles M."/>
            <person name="MacKenzie S."/>
            <person name="Amaro C."/>
        </authorList>
    </citation>
    <scope>NUCLEOTIDE SEQUENCE</scope>
</reference>
<sequence length="58" mass="6785">MPPSLLSARLNNEAKYKRKVDCPTLLYKKNNKSTTTGCFNKNCFKPKVVDRYFFISQH</sequence>
<dbReference type="EMBL" id="GBXM01049805">
    <property type="protein sequence ID" value="JAH58772.1"/>
    <property type="molecule type" value="Transcribed_RNA"/>
</dbReference>
<dbReference type="AlphaFoldDB" id="A0A0E9TZ76"/>
<name>A0A0E9TZ76_ANGAN</name>